<reference evidence="9 10" key="1">
    <citation type="submission" date="2017-04" db="EMBL/GenBank/DDBJ databases">
        <authorList>
            <person name="Afonso C.L."/>
            <person name="Miller P.J."/>
            <person name="Scott M.A."/>
            <person name="Spackman E."/>
            <person name="Goraichik I."/>
            <person name="Dimitrov K.M."/>
            <person name="Suarez D.L."/>
            <person name="Swayne D.E."/>
        </authorList>
    </citation>
    <scope>NUCLEOTIDE SEQUENCE [LARGE SCALE GENOMIC DNA]</scope>
    <source>
        <strain evidence="9 10">11</strain>
    </source>
</reference>
<comment type="subcellular location">
    <subcellularLocation>
        <location evidence="1">Cell membrane</location>
        <topology evidence="1">Peripheral membrane protein</topology>
    </subcellularLocation>
</comment>
<evidence type="ECO:0000313" key="10">
    <source>
        <dbReference type="Proteomes" id="UP000193834"/>
    </source>
</evidence>
<evidence type="ECO:0000256" key="1">
    <source>
        <dbReference type="ARBA" id="ARBA00004202"/>
    </source>
</evidence>
<evidence type="ECO:0000256" key="4">
    <source>
        <dbReference type="ARBA" id="ARBA00022496"/>
    </source>
</evidence>
<dbReference type="PANTHER" id="PTHR42771:SF2">
    <property type="entry name" value="IRON(3+)-HYDROXAMATE IMPORT ATP-BINDING PROTEIN FHUC"/>
    <property type="match status" value="1"/>
</dbReference>
<dbReference type="OrthoDB" id="9784297at2"/>
<evidence type="ECO:0000256" key="3">
    <source>
        <dbReference type="ARBA" id="ARBA00022475"/>
    </source>
</evidence>
<proteinExistence type="predicted"/>
<dbReference type="GO" id="GO:0006826">
    <property type="term" value="P:iron ion transport"/>
    <property type="evidence" value="ECO:0007669"/>
    <property type="project" value="UniProtKB-KW"/>
</dbReference>
<dbReference type="InterPro" id="IPR038729">
    <property type="entry name" value="Rad50/SbcC_AAA"/>
</dbReference>
<sequence>MNLDTYLRRIELDKGRIPSFDQYPFTLKVIQHLQSLELHPKVTYIIGENGMGKSTLMEAIAVALGFNPEGGTRNFTFSTAATHSRLHEYMKLVRGVSKPKDGFFFRAESYYNLATNIDEMDREWSFGPPIKDSYGGKSLHEQSHGESFFATFVHRFGGQGLYVLDGREAALSPFRQLAMLSRMHELVQQQSQFIIATHSPILMAYPDSIIYELTSDGIAVNVLEETDHFLIMKEFVNNKERMLTELFRP</sequence>
<dbReference type="InterPro" id="IPR003593">
    <property type="entry name" value="AAA+_ATPase"/>
</dbReference>
<keyword evidence="3" id="KW-1003">Cell membrane</keyword>
<keyword evidence="5" id="KW-0408">Iron</keyword>
<keyword evidence="4" id="KW-0410">Iron transport</keyword>
<dbReference type="Gene3D" id="3.40.50.300">
    <property type="entry name" value="P-loop containing nucleotide triphosphate hydrolases"/>
    <property type="match status" value="2"/>
</dbReference>
<keyword evidence="2" id="KW-0813">Transport</keyword>
<dbReference type="GO" id="GO:0005886">
    <property type="term" value="C:plasma membrane"/>
    <property type="evidence" value="ECO:0007669"/>
    <property type="project" value="UniProtKB-SubCell"/>
</dbReference>
<evidence type="ECO:0000256" key="5">
    <source>
        <dbReference type="ARBA" id="ARBA00023004"/>
    </source>
</evidence>
<dbReference type="EMBL" id="FXAZ01000004">
    <property type="protein sequence ID" value="SMG50842.1"/>
    <property type="molecule type" value="Genomic_DNA"/>
</dbReference>
<protein>
    <submittedName>
        <fullName evidence="9">Predicted ATPase</fullName>
    </submittedName>
</protein>
<dbReference type="RefSeq" id="WP_085495661.1">
    <property type="nucleotide sequence ID" value="NZ_FXAZ01000004.1"/>
</dbReference>
<dbReference type="SUPFAM" id="SSF52540">
    <property type="entry name" value="P-loop containing nucleoside triphosphate hydrolases"/>
    <property type="match status" value="1"/>
</dbReference>
<evidence type="ECO:0000256" key="2">
    <source>
        <dbReference type="ARBA" id="ARBA00022448"/>
    </source>
</evidence>
<keyword evidence="6" id="KW-0406">Ion transport</keyword>
<keyword evidence="10" id="KW-1185">Reference proteome</keyword>
<gene>
    <name evidence="9" type="ORF">SAMN06295960_3178</name>
</gene>
<evidence type="ECO:0000259" key="8">
    <source>
        <dbReference type="SMART" id="SM00382"/>
    </source>
</evidence>
<organism evidence="9 10">
    <name type="scientific">Paenibacillus aquistagni</name>
    <dbReference type="NCBI Taxonomy" id="1852522"/>
    <lineage>
        <taxon>Bacteria</taxon>
        <taxon>Bacillati</taxon>
        <taxon>Bacillota</taxon>
        <taxon>Bacilli</taxon>
        <taxon>Bacillales</taxon>
        <taxon>Paenibacillaceae</taxon>
        <taxon>Paenibacillus</taxon>
    </lineage>
</organism>
<dbReference type="PANTHER" id="PTHR42771">
    <property type="entry name" value="IRON(3+)-HYDROXAMATE IMPORT ATP-BINDING PROTEIN FHUC"/>
    <property type="match status" value="1"/>
</dbReference>
<evidence type="ECO:0000313" key="9">
    <source>
        <dbReference type="EMBL" id="SMG50842.1"/>
    </source>
</evidence>
<dbReference type="InterPro" id="IPR027417">
    <property type="entry name" value="P-loop_NTPase"/>
</dbReference>
<evidence type="ECO:0000256" key="7">
    <source>
        <dbReference type="ARBA" id="ARBA00023136"/>
    </source>
</evidence>
<dbReference type="SMART" id="SM00382">
    <property type="entry name" value="AAA"/>
    <property type="match status" value="1"/>
</dbReference>
<feature type="domain" description="AAA+ ATPase" evidence="8">
    <location>
        <begin position="39"/>
        <end position="216"/>
    </location>
</feature>
<dbReference type="AlphaFoldDB" id="A0A1X7LC44"/>
<name>A0A1X7LC44_9BACL</name>
<keyword evidence="7" id="KW-0472">Membrane</keyword>
<evidence type="ECO:0000256" key="6">
    <source>
        <dbReference type="ARBA" id="ARBA00023065"/>
    </source>
</evidence>
<dbReference type="GO" id="GO:0016887">
    <property type="term" value="F:ATP hydrolysis activity"/>
    <property type="evidence" value="ECO:0007669"/>
    <property type="project" value="InterPro"/>
</dbReference>
<dbReference type="GO" id="GO:0006302">
    <property type="term" value="P:double-strand break repair"/>
    <property type="evidence" value="ECO:0007669"/>
    <property type="project" value="InterPro"/>
</dbReference>
<dbReference type="InterPro" id="IPR051535">
    <property type="entry name" value="Siderophore_ABC-ATPase"/>
</dbReference>
<dbReference type="Pfam" id="PF13476">
    <property type="entry name" value="AAA_23"/>
    <property type="match status" value="1"/>
</dbReference>
<accession>A0A1X7LC44</accession>
<dbReference type="STRING" id="1852522.SAMN06295960_3178"/>
<dbReference type="Proteomes" id="UP000193834">
    <property type="component" value="Unassembled WGS sequence"/>
</dbReference>